<sequence length="135" mass="15699">MYTFVLILLLLAIEKGETKAKLDYSERLALAKSHYNLVTFQYMCGTPQPRVKRIEKPGFTLMPSHTVLHRCGDSTGCCDTVAKRCVAKTKEKVKLYFRMIPINSLQRRKNQMKVEKLIFTNHTECHCVDKRHIPR</sequence>
<dbReference type="PANTHER" id="PTHR21719:SF1">
    <property type="entry name" value="FI06402P-RELATED"/>
    <property type="match status" value="1"/>
</dbReference>
<dbReference type="Pfam" id="PF00341">
    <property type="entry name" value="PDGF"/>
    <property type="match status" value="1"/>
</dbReference>
<dbReference type="Proteomes" id="UP000054359">
    <property type="component" value="Unassembled WGS sequence"/>
</dbReference>
<dbReference type="SUPFAM" id="SSF57501">
    <property type="entry name" value="Cystine-knot cytokines"/>
    <property type="match status" value="1"/>
</dbReference>
<dbReference type="InterPro" id="IPR000072">
    <property type="entry name" value="PDGF/VEGF_dom"/>
</dbReference>
<name>A0A087TUZ8_STEMI</name>
<dbReference type="Gene3D" id="2.10.90.10">
    <property type="entry name" value="Cystine-knot cytokines"/>
    <property type="match status" value="1"/>
</dbReference>
<protein>
    <recommendedName>
        <fullName evidence="2">Platelet-derived growth factor (PDGF) family profile domain-containing protein</fullName>
    </recommendedName>
</protein>
<reference evidence="3 4" key="1">
    <citation type="submission" date="2013-11" db="EMBL/GenBank/DDBJ databases">
        <title>Genome sequencing of Stegodyphus mimosarum.</title>
        <authorList>
            <person name="Bechsgaard J."/>
        </authorList>
    </citation>
    <scope>NUCLEOTIDE SEQUENCE [LARGE SCALE GENOMIC DNA]</scope>
</reference>
<accession>A0A087TUZ8</accession>
<evidence type="ECO:0000313" key="4">
    <source>
        <dbReference type="Proteomes" id="UP000054359"/>
    </source>
</evidence>
<evidence type="ECO:0000259" key="2">
    <source>
        <dbReference type="PROSITE" id="PS50278"/>
    </source>
</evidence>
<feature type="domain" description="Platelet-derived growth factor (PDGF) family profile" evidence="2">
    <location>
        <begin position="59"/>
        <end position="132"/>
    </location>
</feature>
<keyword evidence="1" id="KW-0732">Signal</keyword>
<organism evidence="3 4">
    <name type="scientific">Stegodyphus mimosarum</name>
    <name type="common">African social velvet spider</name>
    <dbReference type="NCBI Taxonomy" id="407821"/>
    <lineage>
        <taxon>Eukaryota</taxon>
        <taxon>Metazoa</taxon>
        <taxon>Ecdysozoa</taxon>
        <taxon>Arthropoda</taxon>
        <taxon>Chelicerata</taxon>
        <taxon>Arachnida</taxon>
        <taxon>Araneae</taxon>
        <taxon>Araneomorphae</taxon>
        <taxon>Entelegynae</taxon>
        <taxon>Eresoidea</taxon>
        <taxon>Eresidae</taxon>
        <taxon>Stegodyphus</taxon>
    </lineage>
</organism>
<dbReference type="InterPro" id="IPR029034">
    <property type="entry name" value="Cystine-knot_cytokine"/>
</dbReference>
<dbReference type="GO" id="GO:0016020">
    <property type="term" value="C:membrane"/>
    <property type="evidence" value="ECO:0007669"/>
    <property type="project" value="InterPro"/>
</dbReference>
<feature type="non-terminal residue" evidence="3">
    <location>
        <position position="135"/>
    </location>
</feature>
<gene>
    <name evidence="3" type="ORF">X975_27108</name>
</gene>
<evidence type="ECO:0000313" key="3">
    <source>
        <dbReference type="EMBL" id="KFM68937.1"/>
    </source>
</evidence>
<dbReference type="AlphaFoldDB" id="A0A087TUZ8"/>
<keyword evidence="4" id="KW-1185">Reference proteome</keyword>
<dbReference type="STRING" id="407821.A0A087TUZ8"/>
<dbReference type="OrthoDB" id="6370328at2759"/>
<evidence type="ECO:0000256" key="1">
    <source>
        <dbReference type="SAM" id="SignalP"/>
    </source>
</evidence>
<feature type="signal peptide" evidence="1">
    <location>
        <begin position="1"/>
        <end position="20"/>
    </location>
</feature>
<proteinExistence type="predicted"/>
<dbReference type="EMBL" id="KK116850">
    <property type="protein sequence ID" value="KFM68937.1"/>
    <property type="molecule type" value="Genomic_DNA"/>
</dbReference>
<dbReference type="GO" id="GO:0035099">
    <property type="term" value="P:hemocyte migration"/>
    <property type="evidence" value="ECO:0007669"/>
    <property type="project" value="TreeGrafter"/>
</dbReference>
<feature type="chain" id="PRO_5001829920" description="Platelet-derived growth factor (PDGF) family profile domain-containing protein" evidence="1">
    <location>
        <begin position="21"/>
        <end position="135"/>
    </location>
</feature>
<dbReference type="GO" id="GO:0008083">
    <property type="term" value="F:growth factor activity"/>
    <property type="evidence" value="ECO:0007669"/>
    <property type="project" value="InterPro"/>
</dbReference>
<dbReference type="PROSITE" id="PS50278">
    <property type="entry name" value="PDGF_2"/>
    <property type="match status" value="1"/>
</dbReference>
<dbReference type="PANTHER" id="PTHR21719">
    <property type="entry name" value="FI06402P-RELATED"/>
    <property type="match status" value="1"/>
</dbReference>